<dbReference type="AlphaFoldDB" id="A0A0B7BXX8"/>
<gene>
    <name evidence="1" type="primary">ORF214346</name>
</gene>
<evidence type="ECO:0000313" key="1">
    <source>
        <dbReference type="EMBL" id="CEK97005.1"/>
    </source>
</evidence>
<sequence length="133" mass="14413">TDHTSASIDRNTSDKYILGKSREHAVKYSGDKFNDDSRTDIDILRVPQISTGSQDTLVSVLNHSIYQAYQEHKRDEKPSKNFTSNLVLSPSIVSSVADTSAMISSSLLFSAIAKLPHSASTKQLPSSASAVSL</sequence>
<reference evidence="1" key="1">
    <citation type="submission" date="2014-12" db="EMBL/GenBank/DDBJ databases">
        <title>Insight into the proteome of Arion vulgaris.</title>
        <authorList>
            <person name="Aradska J."/>
            <person name="Bulat T."/>
            <person name="Smidak R."/>
            <person name="Sarate P."/>
            <person name="Gangsoo J."/>
            <person name="Sialana F."/>
            <person name="Bilban M."/>
            <person name="Lubec G."/>
        </authorList>
    </citation>
    <scope>NUCLEOTIDE SEQUENCE</scope>
    <source>
        <tissue evidence="1">Skin</tissue>
    </source>
</reference>
<feature type="non-terminal residue" evidence="1">
    <location>
        <position position="1"/>
    </location>
</feature>
<organism evidence="1">
    <name type="scientific">Arion vulgaris</name>
    <dbReference type="NCBI Taxonomy" id="1028688"/>
    <lineage>
        <taxon>Eukaryota</taxon>
        <taxon>Metazoa</taxon>
        <taxon>Spiralia</taxon>
        <taxon>Lophotrochozoa</taxon>
        <taxon>Mollusca</taxon>
        <taxon>Gastropoda</taxon>
        <taxon>Heterobranchia</taxon>
        <taxon>Euthyneura</taxon>
        <taxon>Panpulmonata</taxon>
        <taxon>Eupulmonata</taxon>
        <taxon>Stylommatophora</taxon>
        <taxon>Helicina</taxon>
        <taxon>Arionoidea</taxon>
        <taxon>Arionidae</taxon>
        <taxon>Arion</taxon>
    </lineage>
</organism>
<dbReference type="EMBL" id="HACG01050140">
    <property type="protein sequence ID" value="CEK97005.1"/>
    <property type="molecule type" value="Transcribed_RNA"/>
</dbReference>
<protein>
    <submittedName>
        <fullName evidence="1">Uncharacterized protein</fullName>
    </submittedName>
</protein>
<name>A0A0B7BXX8_9EUPU</name>
<feature type="non-terminal residue" evidence="1">
    <location>
        <position position="133"/>
    </location>
</feature>
<proteinExistence type="predicted"/>
<accession>A0A0B7BXX8</accession>